<accession>A0ACC1NXL1</accession>
<reference evidence="1" key="1">
    <citation type="submission" date="2022-08" db="EMBL/GenBank/DDBJ databases">
        <title>Genome Sequence of Lecanicillium fungicola.</title>
        <authorList>
            <person name="Buettner E."/>
        </authorList>
    </citation>
    <scope>NUCLEOTIDE SEQUENCE</scope>
    <source>
        <strain evidence="1">Babe33</strain>
    </source>
</reference>
<evidence type="ECO:0000313" key="2">
    <source>
        <dbReference type="Proteomes" id="UP001143910"/>
    </source>
</evidence>
<proteinExistence type="predicted"/>
<dbReference type="EMBL" id="JANJQO010000008">
    <property type="protein sequence ID" value="KAJ2984060.1"/>
    <property type="molecule type" value="Genomic_DNA"/>
</dbReference>
<dbReference type="Proteomes" id="UP001143910">
    <property type="component" value="Unassembled WGS sequence"/>
</dbReference>
<evidence type="ECO:0000313" key="1">
    <source>
        <dbReference type="EMBL" id="KAJ2984060.1"/>
    </source>
</evidence>
<gene>
    <name evidence="1" type="ORF">NQ176_g232</name>
</gene>
<protein>
    <submittedName>
        <fullName evidence="1">Uncharacterized protein</fullName>
    </submittedName>
</protein>
<organism evidence="1 2">
    <name type="scientific">Zarea fungicola</name>
    <dbReference type="NCBI Taxonomy" id="93591"/>
    <lineage>
        <taxon>Eukaryota</taxon>
        <taxon>Fungi</taxon>
        <taxon>Dikarya</taxon>
        <taxon>Ascomycota</taxon>
        <taxon>Pezizomycotina</taxon>
        <taxon>Sordariomycetes</taxon>
        <taxon>Hypocreomycetidae</taxon>
        <taxon>Hypocreales</taxon>
        <taxon>Cordycipitaceae</taxon>
        <taxon>Zarea</taxon>
    </lineage>
</organism>
<comment type="caution">
    <text evidence="1">The sequence shown here is derived from an EMBL/GenBank/DDBJ whole genome shotgun (WGS) entry which is preliminary data.</text>
</comment>
<sequence length="244" mass="26956">MVRNSQPWELGEPNLNDRGQPIVHNIAQKLGLIRFNYNYTAMPLHSQPKDESGSAELPCQLENQQSHDQEASDATSSTAAIKYDESFSNSINHYAMPPVFMHSDIVQEYSKTAVGNYNAPSLVRQSSTSCTVFEPNTATHGFSACDLLLAQYSMSELPSWALGAKFQDQPHQPLQLPESRSTVPMPYIQQLGSFNNLSMMRGHSLDGELGRGQLDILSCVNSGLMIGAGETVLGDEVDKDFRMR</sequence>
<name>A0ACC1NXL1_9HYPO</name>
<keyword evidence="2" id="KW-1185">Reference proteome</keyword>